<dbReference type="GeneID" id="98143085"/>
<evidence type="ECO:0000313" key="2">
    <source>
        <dbReference type="EMBL" id="KAL2871457.1"/>
    </source>
</evidence>
<dbReference type="InterPro" id="IPR051044">
    <property type="entry name" value="MAG_DAG_Lipase"/>
</dbReference>
<gene>
    <name evidence="2" type="ORF">BJX67DRAFT_342273</name>
</gene>
<dbReference type="Gene3D" id="3.40.50.1820">
    <property type="entry name" value="alpha/beta hydrolase"/>
    <property type="match status" value="1"/>
</dbReference>
<dbReference type="RefSeq" id="XP_070890436.1">
    <property type="nucleotide sequence ID" value="XM_071028013.1"/>
</dbReference>
<evidence type="ECO:0000259" key="1">
    <source>
        <dbReference type="Pfam" id="PF12146"/>
    </source>
</evidence>
<evidence type="ECO:0000313" key="3">
    <source>
        <dbReference type="Proteomes" id="UP001610432"/>
    </source>
</evidence>
<protein>
    <submittedName>
        <fullName evidence="2">Alpha/Beta hydrolase protein</fullName>
    </submittedName>
</protein>
<organism evidence="2 3">
    <name type="scientific">Aspergillus lucknowensis</name>
    <dbReference type="NCBI Taxonomy" id="176173"/>
    <lineage>
        <taxon>Eukaryota</taxon>
        <taxon>Fungi</taxon>
        <taxon>Dikarya</taxon>
        <taxon>Ascomycota</taxon>
        <taxon>Pezizomycotina</taxon>
        <taxon>Eurotiomycetes</taxon>
        <taxon>Eurotiomycetidae</taxon>
        <taxon>Eurotiales</taxon>
        <taxon>Aspergillaceae</taxon>
        <taxon>Aspergillus</taxon>
        <taxon>Aspergillus subgen. Nidulantes</taxon>
    </lineage>
</organism>
<reference evidence="2 3" key="1">
    <citation type="submission" date="2024-07" db="EMBL/GenBank/DDBJ databases">
        <title>Section-level genome sequencing and comparative genomics of Aspergillus sections Usti and Cavernicolus.</title>
        <authorList>
            <consortium name="Lawrence Berkeley National Laboratory"/>
            <person name="Nybo J.L."/>
            <person name="Vesth T.C."/>
            <person name="Theobald S."/>
            <person name="Frisvad J.C."/>
            <person name="Larsen T.O."/>
            <person name="Kjaerboelling I."/>
            <person name="Rothschild-Mancinelli K."/>
            <person name="Lyhne E.K."/>
            <person name="Kogle M.E."/>
            <person name="Barry K."/>
            <person name="Clum A."/>
            <person name="Na H."/>
            <person name="Ledsgaard L."/>
            <person name="Lin J."/>
            <person name="Lipzen A."/>
            <person name="Kuo A."/>
            <person name="Riley R."/>
            <person name="Mondo S."/>
            <person name="Labutti K."/>
            <person name="Haridas S."/>
            <person name="Pangalinan J."/>
            <person name="Salamov A.A."/>
            <person name="Simmons B.A."/>
            <person name="Magnuson J.K."/>
            <person name="Chen J."/>
            <person name="Drula E."/>
            <person name="Henrissat B."/>
            <person name="Wiebenga A."/>
            <person name="Lubbers R.J."/>
            <person name="Gomes A.C."/>
            <person name="Macurrencykelacurrency M.R."/>
            <person name="Stajich J."/>
            <person name="Grigoriev I.V."/>
            <person name="Mortensen U.H."/>
            <person name="De Vries R.P."/>
            <person name="Baker S.E."/>
            <person name="Andersen M.R."/>
        </authorList>
    </citation>
    <scope>NUCLEOTIDE SEQUENCE [LARGE SCALE GENOMIC DNA]</scope>
    <source>
        <strain evidence="2 3">CBS 449.75</strain>
    </source>
</reference>
<dbReference type="InterPro" id="IPR029058">
    <property type="entry name" value="AB_hydrolase_fold"/>
</dbReference>
<sequence length="321" mass="35625">MPSTTGTFTLRDGLEVYSRVWEPSDPPQAHIAFLHGFSDRCDHYDPFFSLLTATYPIKVHAWDRRGWGKTAKTKAQMGDTGRTSQVVSEINEALVHIASTILEITQTPLFVMGHSMGGQESAVYLLSTDAGLSGGRPPIAGWILNAPYIGLDPASRPSWVIVSALRFVARFLPKLKHKQTLDVGFVSRDVEVQEKYKNDPLCHNTGTLEGMRDLLQREADLTNLSMSDQPVPEGLTAKLPVPVFWAHGTKDLITAYSVSKRLYDRLEPYDANDPDAKTFKTFEGGFHQLHAEPDGMKEEYMRDVGEWVCKVTAKLSAGTTA</sequence>
<dbReference type="Proteomes" id="UP001610432">
    <property type="component" value="Unassembled WGS sequence"/>
</dbReference>
<name>A0ABR4M4D0_9EURO</name>
<accession>A0ABR4M4D0</accession>
<dbReference type="Pfam" id="PF12146">
    <property type="entry name" value="Hydrolase_4"/>
    <property type="match status" value="1"/>
</dbReference>
<dbReference type="InterPro" id="IPR022742">
    <property type="entry name" value="Hydrolase_4"/>
</dbReference>
<feature type="domain" description="Serine aminopeptidase S33" evidence="1">
    <location>
        <begin position="26"/>
        <end position="294"/>
    </location>
</feature>
<dbReference type="SUPFAM" id="SSF53474">
    <property type="entry name" value="alpha/beta-Hydrolases"/>
    <property type="match status" value="1"/>
</dbReference>
<keyword evidence="2" id="KW-0378">Hydrolase</keyword>
<keyword evidence="3" id="KW-1185">Reference proteome</keyword>
<dbReference type="PANTHER" id="PTHR11614">
    <property type="entry name" value="PHOSPHOLIPASE-RELATED"/>
    <property type="match status" value="1"/>
</dbReference>
<dbReference type="EMBL" id="JBFXLQ010000003">
    <property type="protein sequence ID" value="KAL2871457.1"/>
    <property type="molecule type" value="Genomic_DNA"/>
</dbReference>
<comment type="caution">
    <text evidence="2">The sequence shown here is derived from an EMBL/GenBank/DDBJ whole genome shotgun (WGS) entry which is preliminary data.</text>
</comment>
<proteinExistence type="predicted"/>
<dbReference type="GO" id="GO:0016787">
    <property type="term" value="F:hydrolase activity"/>
    <property type="evidence" value="ECO:0007669"/>
    <property type="project" value="UniProtKB-KW"/>
</dbReference>